<dbReference type="STRING" id="28094.SAMN06295900_10786"/>
<dbReference type="AlphaFoldDB" id="A0A1X7F3S8"/>
<feature type="transmembrane region" description="Helical" evidence="1">
    <location>
        <begin position="7"/>
        <end position="24"/>
    </location>
</feature>
<evidence type="ECO:0000256" key="1">
    <source>
        <dbReference type="SAM" id="Phobius"/>
    </source>
</evidence>
<organism evidence="2 3">
    <name type="scientific">Trinickia caryophylli</name>
    <name type="common">Paraburkholderia caryophylli</name>
    <dbReference type="NCBI Taxonomy" id="28094"/>
    <lineage>
        <taxon>Bacteria</taxon>
        <taxon>Pseudomonadati</taxon>
        <taxon>Pseudomonadota</taxon>
        <taxon>Betaproteobacteria</taxon>
        <taxon>Burkholderiales</taxon>
        <taxon>Burkholderiaceae</taxon>
        <taxon>Trinickia</taxon>
    </lineage>
</organism>
<dbReference type="EMBL" id="FXAH01000007">
    <property type="protein sequence ID" value="SMF44918.1"/>
    <property type="molecule type" value="Genomic_DNA"/>
</dbReference>
<protein>
    <submittedName>
        <fullName evidence="2">Uncharacterized protein</fullName>
    </submittedName>
</protein>
<reference evidence="3" key="1">
    <citation type="submission" date="2017-04" db="EMBL/GenBank/DDBJ databases">
        <authorList>
            <person name="Varghese N."/>
            <person name="Submissions S."/>
        </authorList>
    </citation>
    <scope>NUCLEOTIDE SEQUENCE [LARGE SCALE GENOMIC DNA]</scope>
    <source>
        <strain evidence="3">Ballard 720</strain>
    </source>
</reference>
<keyword evidence="1" id="KW-1133">Transmembrane helix</keyword>
<sequence>MKIVLRVVAVLVLTHLYTLLIYRWPPLAHIADRVIDGELGQRAYVWLMSLFGWEGAENGETLLLIFFVLIALAAACLTVLIASRLILAPLCRRHVQGQANR</sequence>
<gene>
    <name evidence="2" type="ORF">SAMN06295900_10786</name>
</gene>
<keyword evidence="1" id="KW-0472">Membrane</keyword>
<feature type="transmembrane region" description="Helical" evidence="1">
    <location>
        <begin position="62"/>
        <end position="87"/>
    </location>
</feature>
<dbReference type="Proteomes" id="UP000192911">
    <property type="component" value="Unassembled WGS sequence"/>
</dbReference>
<name>A0A1X7F3S8_TRICW</name>
<evidence type="ECO:0000313" key="3">
    <source>
        <dbReference type="Proteomes" id="UP000192911"/>
    </source>
</evidence>
<evidence type="ECO:0000313" key="2">
    <source>
        <dbReference type="EMBL" id="SMF44918.1"/>
    </source>
</evidence>
<keyword evidence="1" id="KW-0812">Transmembrane</keyword>
<accession>A0A1X7F3S8</accession>
<proteinExistence type="predicted"/>
<keyword evidence="3" id="KW-1185">Reference proteome</keyword>